<name>A0A553MLS1_9TELE</name>
<feature type="compositionally biased region" description="Polar residues" evidence="1">
    <location>
        <begin position="153"/>
        <end position="172"/>
    </location>
</feature>
<evidence type="ECO:0000256" key="1">
    <source>
        <dbReference type="SAM" id="MobiDB-lite"/>
    </source>
</evidence>
<reference evidence="3 4" key="1">
    <citation type="journal article" date="2019" name="Sci. Data">
        <title>Hybrid genome assembly and annotation of Danionella translucida.</title>
        <authorList>
            <person name="Kadobianskyi M."/>
            <person name="Schulze L."/>
            <person name="Schuelke M."/>
            <person name="Judkewitz B."/>
        </authorList>
    </citation>
    <scope>NUCLEOTIDE SEQUENCE [LARGE SCALE GENOMIC DNA]</scope>
    <source>
        <strain evidence="3 4">Bolton</strain>
    </source>
</reference>
<dbReference type="EMBL" id="SRMA01027364">
    <property type="protein sequence ID" value="TRY54105.1"/>
    <property type="molecule type" value="Genomic_DNA"/>
</dbReference>
<keyword evidence="4" id="KW-1185">Reference proteome</keyword>
<sequence length="188" mass="20286">MCDAKRNTMTMQTTEQPLDNSTLQDYADLIGSLVTSSSPVTGASTVNCFIDAQLAFIITAAASGIILILLTSVIVLACTNSRLKRHNRRAPRASRSNVDLVSGTGYWGPKRKEGGIVGPCETSVLLEEMKTDGEEEEVNDGAVGCRKDIYTPSKTSSEIVQSTSKASTIDISSDSKHPVQKHQRMSEF</sequence>
<keyword evidence="2" id="KW-0812">Transmembrane</keyword>
<dbReference type="OrthoDB" id="8955914at2759"/>
<evidence type="ECO:0000313" key="4">
    <source>
        <dbReference type="Proteomes" id="UP000316079"/>
    </source>
</evidence>
<keyword evidence="2" id="KW-0472">Membrane</keyword>
<feature type="transmembrane region" description="Helical" evidence="2">
    <location>
        <begin position="54"/>
        <end position="79"/>
    </location>
</feature>
<comment type="caution">
    <text evidence="3">The sequence shown here is derived from an EMBL/GenBank/DDBJ whole genome shotgun (WGS) entry which is preliminary data.</text>
</comment>
<dbReference type="AlphaFoldDB" id="A0A553MLS1"/>
<keyword evidence="2" id="KW-1133">Transmembrane helix</keyword>
<gene>
    <name evidence="3" type="ORF">DNTS_031155</name>
</gene>
<evidence type="ECO:0000256" key="2">
    <source>
        <dbReference type="SAM" id="Phobius"/>
    </source>
</evidence>
<evidence type="ECO:0000313" key="3">
    <source>
        <dbReference type="EMBL" id="TRY54105.1"/>
    </source>
</evidence>
<feature type="compositionally biased region" description="Basic residues" evidence="1">
    <location>
        <begin position="178"/>
        <end position="188"/>
    </location>
</feature>
<accession>A0A553MLS1</accession>
<proteinExistence type="predicted"/>
<organism evidence="3 4">
    <name type="scientific">Danionella cerebrum</name>
    <dbReference type="NCBI Taxonomy" id="2873325"/>
    <lineage>
        <taxon>Eukaryota</taxon>
        <taxon>Metazoa</taxon>
        <taxon>Chordata</taxon>
        <taxon>Craniata</taxon>
        <taxon>Vertebrata</taxon>
        <taxon>Euteleostomi</taxon>
        <taxon>Actinopterygii</taxon>
        <taxon>Neopterygii</taxon>
        <taxon>Teleostei</taxon>
        <taxon>Ostariophysi</taxon>
        <taxon>Cypriniformes</taxon>
        <taxon>Danionidae</taxon>
        <taxon>Danioninae</taxon>
        <taxon>Danionella</taxon>
    </lineage>
</organism>
<dbReference type="Proteomes" id="UP000316079">
    <property type="component" value="Unassembled WGS sequence"/>
</dbReference>
<protein>
    <submittedName>
        <fullName evidence="3">Uncharacterized protein</fullName>
    </submittedName>
</protein>
<feature type="region of interest" description="Disordered" evidence="1">
    <location>
        <begin position="153"/>
        <end position="188"/>
    </location>
</feature>